<sequence length="101" mass="10559">MRHALDTPQRPGEVASEARPARSPVHASSGHRLGVARPRQEGPTDLRLVPPALAAWGTAALTLDLPAGWVVGIVAVCLVAAGLLASLRPGHRHLRHPAAAR</sequence>
<evidence type="ECO:0000313" key="4">
    <source>
        <dbReference type="Proteomes" id="UP001550603"/>
    </source>
</evidence>
<feature type="region of interest" description="Disordered" evidence="1">
    <location>
        <begin position="1"/>
        <end position="44"/>
    </location>
</feature>
<organism evidence="3 4">
    <name type="scientific">Streptomyces olindensis</name>
    <dbReference type="NCBI Taxonomy" id="358823"/>
    <lineage>
        <taxon>Bacteria</taxon>
        <taxon>Bacillati</taxon>
        <taxon>Actinomycetota</taxon>
        <taxon>Actinomycetes</taxon>
        <taxon>Kitasatosporales</taxon>
        <taxon>Streptomycetaceae</taxon>
        <taxon>Streptomyces</taxon>
    </lineage>
</organism>
<feature type="transmembrane region" description="Helical" evidence="2">
    <location>
        <begin position="67"/>
        <end position="87"/>
    </location>
</feature>
<evidence type="ECO:0000256" key="1">
    <source>
        <dbReference type="SAM" id="MobiDB-lite"/>
    </source>
</evidence>
<gene>
    <name evidence="3" type="ORF">ABZ568_36210</name>
</gene>
<feature type="non-terminal residue" evidence="3">
    <location>
        <position position="101"/>
    </location>
</feature>
<comment type="caution">
    <text evidence="3">The sequence shown here is derived from an EMBL/GenBank/DDBJ whole genome shotgun (WGS) entry which is preliminary data.</text>
</comment>
<dbReference type="EMBL" id="JBEYBN010000082">
    <property type="protein sequence ID" value="MEU2271777.1"/>
    <property type="molecule type" value="Genomic_DNA"/>
</dbReference>
<keyword evidence="2" id="KW-0812">Transmembrane</keyword>
<name>A0ABV2Y6V6_9ACTN</name>
<keyword evidence="2" id="KW-1133">Transmembrane helix</keyword>
<evidence type="ECO:0000256" key="2">
    <source>
        <dbReference type="SAM" id="Phobius"/>
    </source>
</evidence>
<keyword evidence="2" id="KW-0472">Membrane</keyword>
<keyword evidence="4" id="KW-1185">Reference proteome</keyword>
<proteinExistence type="predicted"/>
<protein>
    <submittedName>
        <fullName evidence="3">Uncharacterized protein</fullName>
    </submittedName>
</protein>
<evidence type="ECO:0000313" key="3">
    <source>
        <dbReference type="EMBL" id="MEU2271777.1"/>
    </source>
</evidence>
<reference evidence="3 4" key="1">
    <citation type="submission" date="2024-06" db="EMBL/GenBank/DDBJ databases">
        <title>The Natural Products Discovery Center: Release of the First 8490 Sequenced Strains for Exploring Actinobacteria Biosynthetic Diversity.</title>
        <authorList>
            <person name="Kalkreuter E."/>
            <person name="Kautsar S.A."/>
            <person name="Yang D."/>
            <person name="Bader C.D."/>
            <person name="Teijaro C.N."/>
            <person name="Fluegel L."/>
            <person name="Davis C.M."/>
            <person name="Simpson J.R."/>
            <person name="Lauterbach L."/>
            <person name="Steele A.D."/>
            <person name="Gui C."/>
            <person name="Meng S."/>
            <person name="Li G."/>
            <person name="Viehrig K."/>
            <person name="Ye F."/>
            <person name="Su P."/>
            <person name="Kiefer A.F."/>
            <person name="Nichols A."/>
            <person name="Cepeda A.J."/>
            <person name="Yan W."/>
            <person name="Fan B."/>
            <person name="Jiang Y."/>
            <person name="Adhikari A."/>
            <person name="Zheng C.-J."/>
            <person name="Schuster L."/>
            <person name="Cowan T.M."/>
            <person name="Smanski M.J."/>
            <person name="Chevrette M.G."/>
            <person name="De Carvalho L.P.S."/>
            <person name="Shen B."/>
        </authorList>
    </citation>
    <scope>NUCLEOTIDE SEQUENCE [LARGE SCALE GENOMIC DNA]</scope>
    <source>
        <strain evidence="3 4">NPDC019583</strain>
    </source>
</reference>
<dbReference type="Proteomes" id="UP001550603">
    <property type="component" value="Unassembled WGS sequence"/>
</dbReference>
<accession>A0ABV2Y6V6</accession>